<dbReference type="Gene3D" id="1.10.400.10">
    <property type="entry name" value="GI Alpha 1, domain 2-like"/>
    <property type="match status" value="2"/>
</dbReference>
<reference evidence="8 9" key="1">
    <citation type="submission" date="2014-04" db="EMBL/GenBank/DDBJ databases">
        <authorList>
            <consortium name="DOE Joint Genome Institute"/>
            <person name="Kuo A."/>
            <person name="Gay G."/>
            <person name="Dore J."/>
            <person name="Kohler A."/>
            <person name="Nagy L.G."/>
            <person name="Floudas D."/>
            <person name="Copeland A."/>
            <person name="Barry K.W."/>
            <person name="Cichocki N."/>
            <person name="Veneault-Fourrey C."/>
            <person name="LaButti K."/>
            <person name="Lindquist E.A."/>
            <person name="Lipzen A."/>
            <person name="Lundell T."/>
            <person name="Morin E."/>
            <person name="Murat C."/>
            <person name="Sun H."/>
            <person name="Tunlid A."/>
            <person name="Henrissat B."/>
            <person name="Grigoriev I.V."/>
            <person name="Hibbett D.S."/>
            <person name="Martin F."/>
            <person name="Nordberg H.P."/>
            <person name="Cantor M.N."/>
            <person name="Hua S.X."/>
        </authorList>
    </citation>
    <scope>NUCLEOTIDE SEQUENCE [LARGE SCALE GENOMIC DNA]</scope>
    <source>
        <strain evidence="9">h7</strain>
    </source>
</reference>
<dbReference type="EMBL" id="KN831772">
    <property type="protein sequence ID" value="KIM45073.1"/>
    <property type="molecule type" value="Genomic_DNA"/>
</dbReference>
<dbReference type="GO" id="GO:0005737">
    <property type="term" value="C:cytoplasm"/>
    <property type="evidence" value="ECO:0007669"/>
    <property type="project" value="TreeGrafter"/>
</dbReference>
<dbReference type="OrthoDB" id="5817230at2759"/>
<keyword evidence="9" id="KW-1185">Reference proteome</keyword>
<dbReference type="GO" id="GO:0003924">
    <property type="term" value="F:GTPase activity"/>
    <property type="evidence" value="ECO:0007669"/>
    <property type="project" value="InterPro"/>
</dbReference>
<evidence type="ECO:0000256" key="7">
    <source>
        <dbReference type="SAM" id="MobiDB-lite"/>
    </source>
</evidence>
<keyword evidence="3 5" id="KW-0342">GTP-binding</keyword>
<dbReference type="AlphaFoldDB" id="A0A0C2Y5G8"/>
<dbReference type="Proteomes" id="UP000053424">
    <property type="component" value="Unassembled WGS sequence"/>
</dbReference>
<dbReference type="PANTHER" id="PTHR10218:SF360">
    <property type="entry name" value="GUANINE NUCLEOTIDE-BINDING PROTEIN SUBUNIT ALPHA HOMOLOG"/>
    <property type="match status" value="1"/>
</dbReference>
<name>A0A0C2Y5G8_HEBCY</name>
<dbReference type="FunFam" id="3.40.50.300:FF:000692">
    <property type="entry name" value="Guanine nucleotide-binding protein subunit alpha"/>
    <property type="match status" value="1"/>
</dbReference>
<dbReference type="STRING" id="686832.A0A0C2Y5G8"/>
<organism evidence="8 9">
    <name type="scientific">Hebeloma cylindrosporum</name>
    <dbReference type="NCBI Taxonomy" id="76867"/>
    <lineage>
        <taxon>Eukaryota</taxon>
        <taxon>Fungi</taxon>
        <taxon>Dikarya</taxon>
        <taxon>Basidiomycota</taxon>
        <taxon>Agaricomycotina</taxon>
        <taxon>Agaricomycetes</taxon>
        <taxon>Agaricomycetidae</taxon>
        <taxon>Agaricales</taxon>
        <taxon>Agaricineae</taxon>
        <taxon>Hymenogastraceae</taxon>
        <taxon>Hebeloma</taxon>
    </lineage>
</organism>
<dbReference type="PROSITE" id="PS51882">
    <property type="entry name" value="G_ALPHA"/>
    <property type="match status" value="1"/>
</dbReference>
<dbReference type="PANTHER" id="PTHR10218">
    <property type="entry name" value="GTP-BINDING PROTEIN ALPHA SUBUNIT"/>
    <property type="match status" value="1"/>
</dbReference>
<dbReference type="InterPro" id="IPR001019">
    <property type="entry name" value="Gprotein_alpha_su"/>
</dbReference>
<dbReference type="GO" id="GO:0005834">
    <property type="term" value="C:heterotrimeric G-protein complex"/>
    <property type="evidence" value="ECO:0007669"/>
    <property type="project" value="TreeGrafter"/>
</dbReference>
<feature type="binding site" evidence="5">
    <location>
        <begin position="276"/>
        <end position="277"/>
    </location>
    <ligand>
        <name>GTP</name>
        <dbReference type="ChEBI" id="CHEBI:37565"/>
    </ligand>
</feature>
<evidence type="ECO:0000313" key="8">
    <source>
        <dbReference type="EMBL" id="KIM45073.1"/>
    </source>
</evidence>
<evidence type="ECO:0000256" key="1">
    <source>
        <dbReference type="ARBA" id="ARBA00022723"/>
    </source>
</evidence>
<dbReference type="GO" id="GO:0031683">
    <property type="term" value="F:G-protein beta/gamma-subunit complex binding"/>
    <property type="evidence" value="ECO:0007669"/>
    <property type="project" value="InterPro"/>
</dbReference>
<dbReference type="GO" id="GO:0046872">
    <property type="term" value="F:metal ion binding"/>
    <property type="evidence" value="ECO:0007669"/>
    <property type="project" value="UniProtKB-KW"/>
</dbReference>
<gene>
    <name evidence="8" type="ORF">M413DRAFT_24337</name>
</gene>
<evidence type="ECO:0000256" key="3">
    <source>
        <dbReference type="ARBA" id="ARBA00023134"/>
    </source>
</evidence>
<keyword evidence="2 5" id="KW-0547">Nucleotide-binding</keyword>
<evidence type="ECO:0008006" key="10">
    <source>
        <dbReference type="Google" id="ProtNLM"/>
    </source>
</evidence>
<sequence length="488" mass="55550">MAANLIIDLNTPLPPNDVDPLDLALAPPDDETPDQRTAREKLEREAIQRSRCIDAELRAAKATMKRYKSAIKILVLGQSLSGKSTTIKNFQLTYAQKTWAEERASWRAVILLNLVRSVNIIVEVLKEARASERDTADDSQPQPEAHNKHPSTTTTEQHRSVLLRLAPLKEIEKDLKVFLGAGSSEPETNSHSIEDDAQTKFRLELNKVGSQEFSVHSSSGWKSVLDQIRNPQLGKESQLHRVACQVVSSCKDDIRWLWNDSVTQEILHNRNLRLEDSPGFFLEDIGRIAALDYQPSDADIVRARLRTTGVQEHRFKLDRSNGTTVDWIMYDVAGTRSSRAAWIPYFHEITALIFLAPLSSFNERLAEDDRVNCLEDTFVLWRLLSANKILANVQLILFLNKTDLLRKKLEQGIRVKKYIPEFDKANDYDTVATWFRRVFKRIYVDNTQSKRPFISHFTSVVDTQATAQTLQAVQATILRNDMTEAGLM</sequence>
<evidence type="ECO:0000256" key="6">
    <source>
        <dbReference type="PIRSR" id="PIRSR601019-2"/>
    </source>
</evidence>
<keyword evidence="1 6" id="KW-0479">Metal-binding</keyword>
<feature type="region of interest" description="Disordered" evidence="7">
    <location>
        <begin position="130"/>
        <end position="158"/>
    </location>
</feature>
<dbReference type="GO" id="GO:0001664">
    <property type="term" value="F:G protein-coupled receptor binding"/>
    <property type="evidence" value="ECO:0007669"/>
    <property type="project" value="TreeGrafter"/>
</dbReference>
<evidence type="ECO:0000256" key="2">
    <source>
        <dbReference type="ARBA" id="ARBA00022741"/>
    </source>
</evidence>
<dbReference type="SUPFAM" id="SSF47895">
    <property type="entry name" value="Transducin (alpha subunit), insertion domain"/>
    <property type="match status" value="1"/>
</dbReference>
<dbReference type="InterPro" id="IPR011025">
    <property type="entry name" value="GproteinA_insert"/>
</dbReference>
<dbReference type="SUPFAM" id="SSF52540">
    <property type="entry name" value="P-loop containing nucleoside triphosphate hydrolases"/>
    <property type="match status" value="1"/>
</dbReference>
<evidence type="ECO:0000256" key="4">
    <source>
        <dbReference type="ARBA" id="ARBA00023224"/>
    </source>
</evidence>
<reference evidence="9" key="2">
    <citation type="submission" date="2015-01" db="EMBL/GenBank/DDBJ databases">
        <title>Evolutionary Origins and Diversification of the Mycorrhizal Mutualists.</title>
        <authorList>
            <consortium name="DOE Joint Genome Institute"/>
            <consortium name="Mycorrhizal Genomics Consortium"/>
            <person name="Kohler A."/>
            <person name="Kuo A."/>
            <person name="Nagy L.G."/>
            <person name="Floudas D."/>
            <person name="Copeland A."/>
            <person name="Barry K.W."/>
            <person name="Cichocki N."/>
            <person name="Veneault-Fourrey C."/>
            <person name="LaButti K."/>
            <person name="Lindquist E.A."/>
            <person name="Lipzen A."/>
            <person name="Lundell T."/>
            <person name="Morin E."/>
            <person name="Murat C."/>
            <person name="Riley R."/>
            <person name="Ohm R."/>
            <person name="Sun H."/>
            <person name="Tunlid A."/>
            <person name="Henrissat B."/>
            <person name="Grigoriev I.V."/>
            <person name="Hibbett D.S."/>
            <person name="Martin F."/>
        </authorList>
    </citation>
    <scope>NUCLEOTIDE SEQUENCE [LARGE SCALE GENOMIC DNA]</scope>
    <source>
        <strain evidence="9">h7</strain>
    </source>
</reference>
<feature type="binding site" evidence="5">
    <location>
        <begin position="400"/>
        <end position="403"/>
    </location>
    <ligand>
        <name>GTP</name>
        <dbReference type="ChEBI" id="CHEBI:37565"/>
    </ligand>
</feature>
<accession>A0A0C2Y5G8</accession>
<dbReference type="Gene3D" id="3.40.50.300">
    <property type="entry name" value="P-loop containing nucleotide triphosphate hydrolases"/>
    <property type="match status" value="2"/>
</dbReference>
<protein>
    <recommendedName>
        <fullName evidence="10">G-alpha-domain-containing protein</fullName>
    </recommendedName>
</protein>
<evidence type="ECO:0000256" key="5">
    <source>
        <dbReference type="PIRSR" id="PIRSR601019-1"/>
    </source>
</evidence>
<dbReference type="PRINTS" id="PR00318">
    <property type="entry name" value="GPROTEINA"/>
</dbReference>
<keyword evidence="6" id="KW-0460">Magnesium</keyword>
<dbReference type="InterPro" id="IPR027417">
    <property type="entry name" value="P-loop_NTPase"/>
</dbReference>
<proteinExistence type="predicted"/>
<dbReference type="Pfam" id="PF00503">
    <property type="entry name" value="G-alpha"/>
    <property type="match status" value="1"/>
</dbReference>
<dbReference type="HOGENOM" id="CLU_014184_1_1_1"/>
<dbReference type="SMART" id="SM00275">
    <property type="entry name" value="G_alpha"/>
    <property type="match status" value="1"/>
</dbReference>
<dbReference type="GO" id="GO:0007188">
    <property type="term" value="P:adenylate cyclase-modulating G protein-coupled receptor signaling pathway"/>
    <property type="evidence" value="ECO:0007669"/>
    <property type="project" value="TreeGrafter"/>
</dbReference>
<keyword evidence="4" id="KW-0807">Transducer</keyword>
<evidence type="ECO:0000313" key="9">
    <source>
        <dbReference type="Proteomes" id="UP000053424"/>
    </source>
</evidence>
<dbReference type="GO" id="GO:0005525">
    <property type="term" value="F:GTP binding"/>
    <property type="evidence" value="ECO:0007669"/>
    <property type="project" value="UniProtKB-KW"/>
</dbReference>
<feature type="binding site" evidence="6">
    <location>
        <position position="307"/>
    </location>
    <ligand>
        <name>Mg(2+)</name>
        <dbReference type="ChEBI" id="CHEBI:18420"/>
    </ligand>
</feature>